<protein>
    <submittedName>
        <fullName evidence="1">Uncharacterized protein</fullName>
    </submittedName>
</protein>
<evidence type="ECO:0000313" key="1">
    <source>
        <dbReference type="EMBL" id="KAJ8023759.1"/>
    </source>
</evidence>
<comment type="caution">
    <text evidence="1">The sequence shown here is derived from an EMBL/GenBank/DDBJ whole genome shotgun (WGS) entry which is preliminary data.</text>
</comment>
<keyword evidence="2" id="KW-1185">Reference proteome</keyword>
<organism evidence="1 2">
    <name type="scientific">Holothuria leucospilota</name>
    <name type="common">Black long sea cucumber</name>
    <name type="synonym">Mertensiothuria leucospilota</name>
    <dbReference type="NCBI Taxonomy" id="206669"/>
    <lineage>
        <taxon>Eukaryota</taxon>
        <taxon>Metazoa</taxon>
        <taxon>Echinodermata</taxon>
        <taxon>Eleutherozoa</taxon>
        <taxon>Echinozoa</taxon>
        <taxon>Holothuroidea</taxon>
        <taxon>Aspidochirotacea</taxon>
        <taxon>Aspidochirotida</taxon>
        <taxon>Holothuriidae</taxon>
        <taxon>Holothuria</taxon>
    </lineage>
</organism>
<dbReference type="EMBL" id="JAIZAY010000019">
    <property type="protein sequence ID" value="KAJ8023759.1"/>
    <property type="molecule type" value="Genomic_DNA"/>
</dbReference>
<dbReference type="OrthoDB" id="6618525at2759"/>
<dbReference type="AlphaFoldDB" id="A0A9Q0YNC6"/>
<dbReference type="Proteomes" id="UP001152320">
    <property type="component" value="Chromosome 19"/>
</dbReference>
<accession>A0A9Q0YNC6</accession>
<name>A0A9Q0YNC6_HOLLE</name>
<gene>
    <name evidence="1" type="ORF">HOLleu_36293</name>
</gene>
<reference evidence="1" key="1">
    <citation type="submission" date="2021-10" db="EMBL/GenBank/DDBJ databases">
        <title>Tropical sea cucumber genome reveals ecological adaptation and Cuvierian tubules defense mechanism.</title>
        <authorList>
            <person name="Chen T."/>
        </authorList>
    </citation>
    <scope>NUCLEOTIDE SEQUENCE</scope>
    <source>
        <strain evidence="1">Nanhai2018</strain>
        <tissue evidence="1">Muscle</tissue>
    </source>
</reference>
<proteinExistence type="predicted"/>
<sequence length="108" mass="12693">MRMEPAMFHELLLRVAPRIQKFVHHRQPLEPGIRLAIALRYLVTGISYKSLQFSFCVVQNTISLFIPEVCQAVIDEHQDEVFDFPTIPGGWREAGTIHAQRWNFHRYM</sequence>
<evidence type="ECO:0000313" key="2">
    <source>
        <dbReference type="Proteomes" id="UP001152320"/>
    </source>
</evidence>